<dbReference type="RefSeq" id="WP_221248923.1">
    <property type="nucleotide sequence ID" value="NZ_AP024355.1"/>
</dbReference>
<accession>A0ABN6DZW0</accession>
<keyword evidence="1" id="KW-0472">Membrane</keyword>
<evidence type="ECO:0000313" key="2">
    <source>
        <dbReference type="EMBL" id="BCR05504.1"/>
    </source>
</evidence>
<reference evidence="2 3" key="1">
    <citation type="journal article" date="2016" name="C (Basel)">
        <title>Selective Growth of and Electricity Production by Marine Exoelectrogenic Bacteria in Self-Aggregated Hydrogel of Microbially Reduced Graphene Oxide.</title>
        <authorList>
            <person name="Yoshida N."/>
            <person name="Goto Y."/>
            <person name="Miyata Y."/>
        </authorList>
    </citation>
    <scope>NUCLEOTIDE SEQUENCE [LARGE SCALE GENOMIC DNA]</scope>
    <source>
        <strain evidence="2 3">NIT-T3</strain>
    </source>
</reference>
<proteinExistence type="predicted"/>
<evidence type="ECO:0000256" key="1">
    <source>
        <dbReference type="SAM" id="Phobius"/>
    </source>
</evidence>
<keyword evidence="1" id="KW-0812">Transmembrane</keyword>
<dbReference type="Proteomes" id="UP001319827">
    <property type="component" value="Chromosome"/>
</dbReference>
<name>A0ABN6DZW0_9BACT</name>
<keyword evidence="1" id="KW-1133">Transmembrane helix</keyword>
<keyword evidence="3" id="KW-1185">Reference proteome</keyword>
<sequence length="103" mass="10874">MKRGLVFGAAALATGLGAAGTVFCYNLWSFCCGRCTTSTLMTLGPFGTGLIGLSLAAGGLLLALKLRTRRRISRLRCGCGVLLVPEWRYCPDCGCSRQPGRQG</sequence>
<evidence type="ECO:0008006" key="4">
    <source>
        <dbReference type="Google" id="ProtNLM"/>
    </source>
</evidence>
<gene>
    <name evidence="2" type="ORF">DESUT3_25730</name>
</gene>
<organism evidence="2 3">
    <name type="scientific">Desulfuromonas versatilis</name>
    <dbReference type="NCBI Taxonomy" id="2802975"/>
    <lineage>
        <taxon>Bacteria</taxon>
        <taxon>Pseudomonadati</taxon>
        <taxon>Thermodesulfobacteriota</taxon>
        <taxon>Desulfuromonadia</taxon>
        <taxon>Desulfuromonadales</taxon>
        <taxon>Desulfuromonadaceae</taxon>
        <taxon>Desulfuromonas</taxon>
    </lineage>
</organism>
<protein>
    <recommendedName>
        <fullName evidence="4">LPXTG cell wall anchor domain-containing protein</fullName>
    </recommendedName>
</protein>
<reference evidence="2 3" key="2">
    <citation type="journal article" date="2021" name="Int. J. Syst. Evol. Microbiol.">
        <title>Isolation and Polyphasic Characterization of Desulfuromonas versatilis sp. Nov., an Electrogenic Bacteria Capable of Versatile Metabolism Isolated from a Graphene Oxide-Reducing Enrichment Culture.</title>
        <authorList>
            <person name="Xie L."/>
            <person name="Yoshida N."/>
            <person name="Ishii S."/>
            <person name="Meng L."/>
        </authorList>
    </citation>
    <scope>NUCLEOTIDE SEQUENCE [LARGE SCALE GENOMIC DNA]</scope>
    <source>
        <strain evidence="2 3">NIT-T3</strain>
    </source>
</reference>
<dbReference type="EMBL" id="AP024355">
    <property type="protein sequence ID" value="BCR05504.1"/>
    <property type="molecule type" value="Genomic_DNA"/>
</dbReference>
<feature type="transmembrane region" description="Helical" evidence="1">
    <location>
        <begin position="40"/>
        <end position="64"/>
    </location>
</feature>
<evidence type="ECO:0000313" key="3">
    <source>
        <dbReference type="Proteomes" id="UP001319827"/>
    </source>
</evidence>